<keyword evidence="10 12" id="KW-0472">Membrane</keyword>
<keyword evidence="9 13" id="KW-1133">Transmembrane helix</keyword>
<feature type="domain" description="ABC3 transporter permease C-terminal" evidence="14">
    <location>
        <begin position="175"/>
        <end position="293"/>
    </location>
</feature>
<feature type="transmembrane region" description="Helical" evidence="13">
    <location>
        <begin position="270"/>
        <end position="290"/>
    </location>
</feature>
<feature type="transmembrane region" description="Helical" evidence="13">
    <location>
        <begin position="172"/>
        <end position="192"/>
    </location>
</feature>
<sequence length="300" mass="33230">MKHWINQHILVWRLLLARIFRNKLSTLMIWGVIGTALSLPTILYIVIDNLNQLAGQVKNEPQISVFMKLDATPATINAFRKKLDQHPDIAHQQFVSKESAWQEMQDLSQGIASKLDSNPLPDAFFIEPKDLAPETIMKIQHEISSWPGVEHVLADADWAKRLYAILQLGKKAVLIISGLLGFALIAVIGNTIRLQIATQREEIEVSKLIGATDGFIRRPFLYAGALYGFGGSLAALVIANTILTIFNHSVTDLAELYGSSFILTLPSWEASLGVVICAVVLSWLGSYIAVNRSLAQLKLH</sequence>
<dbReference type="OrthoDB" id="9813411at2"/>
<evidence type="ECO:0000256" key="5">
    <source>
        <dbReference type="ARBA" id="ARBA00022475"/>
    </source>
</evidence>
<comment type="subcellular location">
    <subcellularLocation>
        <location evidence="1">Cell inner membrane</location>
        <topology evidence="1">Multi-pass membrane protein</topology>
    </subcellularLocation>
</comment>
<evidence type="ECO:0000256" key="10">
    <source>
        <dbReference type="ARBA" id="ARBA00023136"/>
    </source>
</evidence>
<evidence type="ECO:0000256" key="11">
    <source>
        <dbReference type="ARBA" id="ARBA00023306"/>
    </source>
</evidence>
<keyword evidence="8 13" id="KW-0812">Transmembrane</keyword>
<dbReference type="AlphaFoldDB" id="A0A239AGR3"/>
<dbReference type="InterPro" id="IPR047590">
    <property type="entry name" value="FtsX_proteobact-type"/>
</dbReference>
<dbReference type="Proteomes" id="UP000198305">
    <property type="component" value="Unassembled WGS sequence"/>
</dbReference>
<dbReference type="InterPro" id="IPR040690">
    <property type="entry name" value="FtsX_ECD"/>
</dbReference>
<dbReference type="Gene3D" id="3.30.70.3040">
    <property type="match status" value="1"/>
</dbReference>
<proteinExistence type="inferred from homology"/>
<dbReference type="PIRSF" id="PIRSF003097">
    <property type="entry name" value="FtsX"/>
    <property type="match status" value="1"/>
</dbReference>
<keyword evidence="17" id="KW-1185">Reference proteome</keyword>
<evidence type="ECO:0000256" key="12">
    <source>
        <dbReference type="PIRNR" id="PIRNR003097"/>
    </source>
</evidence>
<evidence type="ECO:0000313" key="16">
    <source>
        <dbReference type="EMBL" id="SNR94188.1"/>
    </source>
</evidence>
<dbReference type="GO" id="GO:0005886">
    <property type="term" value="C:plasma membrane"/>
    <property type="evidence" value="ECO:0007669"/>
    <property type="project" value="UniProtKB-SubCell"/>
</dbReference>
<dbReference type="GO" id="GO:0051301">
    <property type="term" value="P:cell division"/>
    <property type="evidence" value="ECO:0007669"/>
    <property type="project" value="UniProtKB-KW"/>
</dbReference>
<evidence type="ECO:0000256" key="4">
    <source>
        <dbReference type="ARBA" id="ARBA00021907"/>
    </source>
</evidence>
<accession>A0A239AGR3</accession>
<evidence type="ECO:0000259" key="14">
    <source>
        <dbReference type="Pfam" id="PF02687"/>
    </source>
</evidence>
<dbReference type="EMBL" id="FZOA01000007">
    <property type="protein sequence ID" value="SNR94188.1"/>
    <property type="molecule type" value="Genomic_DNA"/>
</dbReference>
<comment type="similarity">
    <text evidence="2 12">Belongs to the ABC-4 integral membrane protein family. FtsX subfamily.</text>
</comment>
<evidence type="ECO:0000259" key="15">
    <source>
        <dbReference type="Pfam" id="PF18075"/>
    </source>
</evidence>
<reference evidence="17" key="1">
    <citation type="submission" date="2017-06" db="EMBL/GenBank/DDBJ databases">
        <authorList>
            <person name="Varghese N."/>
            <person name="Submissions S."/>
        </authorList>
    </citation>
    <scope>NUCLEOTIDE SEQUENCE [LARGE SCALE GENOMIC DNA]</scope>
    <source>
        <strain evidence="17">Ca-68</strain>
    </source>
</reference>
<dbReference type="PANTHER" id="PTHR47755">
    <property type="entry name" value="CELL DIVISION PROTEIN FTSX"/>
    <property type="match status" value="1"/>
</dbReference>
<dbReference type="InterPro" id="IPR003838">
    <property type="entry name" value="ABC3_permease_C"/>
</dbReference>
<organism evidence="16 17">
    <name type="scientific">Methylobacillus rhizosphaerae</name>
    <dbReference type="NCBI Taxonomy" id="551994"/>
    <lineage>
        <taxon>Bacteria</taxon>
        <taxon>Pseudomonadati</taxon>
        <taxon>Pseudomonadota</taxon>
        <taxon>Betaproteobacteria</taxon>
        <taxon>Nitrosomonadales</taxon>
        <taxon>Methylophilaceae</taxon>
        <taxon>Methylobacillus</taxon>
    </lineage>
</organism>
<dbReference type="NCBIfam" id="TIGR00439">
    <property type="entry name" value="FtsX_Gneg"/>
    <property type="match status" value="1"/>
</dbReference>
<evidence type="ECO:0000256" key="7">
    <source>
        <dbReference type="ARBA" id="ARBA00022618"/>
    </source>
</evidence>
<feature type="transmembrane region" description="Helical" evidence="13">
    <location>
        <begin position="27"/>
        <end position="47"/>
    </location>
</feature>
<comment type="function">
    <text evidence="12">Part of the ABC transporter FtsEX involved in cellular division.</text>
</comment>
<dbReference type="Pfam" id="PF02687">
    <property type="entry name" value="FtsX"/>
    <property type="match status" value="1"/>
</dbReference>
<keyword evidence="11 12" id="KW-0131">Cell cycle</keyword>
<gene>
    <name evidence="16" type="ORF">SAMN05192560_1877</name>
</gene>
<evidence type="ECO:0000313" key="17">
    <source>
        <dbReference type="Proteomes" id="UP000198305"/>
    </source>
</evidence>
<evidence type="ECO:0000256" key="8">
    <source>
        <dbReference type="ARBA" id="ARBA00022692"/>
    </source>
</evidence>
<evidence type="ECO:0000256" key="1">
    <source>
        <dbReference type="ARBA" id="ARBA00004429"/>
    </source>
</evidence>
<evidence type="ECO:0000256" key="9">
    <source>
        <dbReference type="ARBA" id="ARBA00022989"/>
    </source>
</evidence>
<dbReference type="RefSeq" id="WP_089375957.1">
    <property type="nucleotide sequence ID" value="NZ_FZOA01000007.1"/>
</dbReference>
<feature type="domain" description="FtsX extracellular" evidence="15">
    <location>
        <begin position="62"/>
        <end position="152"/>
    </location>
</feature>
<evidence type="ECO:0000256" key="3">
    <source>
        <dbReference type="ARBA" id="ARBA00011160"/>
    </source>
</evidence>
<keyword evidence="6 12" id="KW-0997">Cell inner membrane</keyword>
<dbReference type="PANTHER" id="PTHR47755:SF1">
    <property type="entry name" value="CELL DIVISION PROTEIN FTSX"/>
    <property type="match status" value="1"/>
</dbReference>
<keyword evidence="5 12" id="KW-1003">Cell membrane</keyword>
<feature type="transmembrane region" description="Helical" evidence="13">
    <location>
        <begin position="225"/>
        <end position="250"/>
    </location>
</feature>
<evidence type="ECO:0000256" key="2">
    <source>
        <dbReference type="ARBA" id="ARBA00007379"/>
    </source>
</evidence>
<keyword evidence="7 12" id="KW-0132">Cell division</keyword>
<dbReference type="Pfam" id="PF18075">
    <property type="entry name" value="FtsX_ECD"/>
    <property type="match status" value="1"/>
</dbReference>
<evidence type="ECO:0000256" key="13">
    <source>
        <dbReference type="SAM" id="Phobius"/>
    </source>
</evidence>
<comment type="subunit">
    <text evidence="3">Forms a membrane-associated complex with FtsE.</text>
</comment>
<dbReference type="InterPro" id="IPR004513">
    <property type="entry name" value="FtsX"/>
</dbReference>
<name>A0A239AGR3_9PROT</name>
<dbReference type="GO" id="GO:0032153">
    <property type="term" value="C:cell division site"/>
    <property type="evidence" value="ECO:0007669"/>
    <property type="project" value="TreeGrafter"/>
</dbReference>
<protein>
    <recommendedName>
        <fullName evidence="4 12">Cell division protein FtsX</fullName>
    </recommendedName>
</protein>
<evidence type="ECO:0000256" key="6">
    <source>
        <dbReference type="ARBA" id="ARBA00022519"/>
    </source>
</evidence>